<evidence type="ECO:0000313" key="2">
    <source>
        <dbReference type="Proteomes" id="UP001177021"/>
    </source>
</evidence>
<sequence>MQFSGIHQSLGVHILSKGFTGVLECIYQRAPRWASGNLGIFICIQFSGIHRILGVHLTKVRSTTLDTWLPEQVFFMQWKKLWNLFINYFLCEMYY</sequence>
<reference evidence="1" key="1">
    <citation type="submission" date="2023-10" db="EMBL/GenBank/DDBJ databases">
        <authorList>
            <person name="Rodriguez Cubillos JULIANA M."/>
            <person name="De Vega J."/>
        </authorList>
    </citation>
    <scope>NUCLEOTIDE SEQUENCE</scope>
</reference>
<keyword evidence="2" id="KW-1185">Reference proteome</keyword>
<dbReference type="Proteomes" id="UP001177021">
    <property type="component" value="Unassembled WGS sequence"/>
</dbReference>
<gene>
    <name evidence="1" type="ORF">MILVUS5_LOCUS32234</name>
</gene>
<accession>A0ACB0LH10</accession>
<proteinExistence type="predicted"/>
<comment type="caution">
    <text evidence="1">The sequence shown here is derived from an EMBL/GenBank/DDBJ whole genome shotgun (WGS) entry which is preliminary data.</text>
</comment>
<evidence type="ECO:0000313" key="1">
    <source>
        <dbReference type="EMBL" id="CAJ2667674.1"/>
    </source>
</evidence>
<protein>
    <submittedName>
        <fullName evidence="1">Uncharacterized protein</fullName>
    </submittedName>
</protein>
<organism evidence="1 2">
    <name type="scientific">Trifolium pratense</name>
    <name type="common">Red clover</name>
    <dbReference type="NCBI Taxonomy" id="57577"/>
    <lineage>
        <taxon>Eukaryota</taxon>
        <taxon>Viridiplantae</taxon>
        <taxon>Streptophyta</taxon>
        <taxon>Embryophyta</taxon>
        <taxon>Tracheophyta</taxon>
        <taxon>Spermatophyta</taxon>
        <taxon>Magnoliopsida</taxon>
        <taxon>eudicotyledons</taxon>
        <taxon>Gunneridae</taxon>
        <taxon>Pentapetalae</taxon>
        <taxon>rosids</taxon>
        <taxon>fabids</taxon>
        <taxon>Fabales</taxon>
        <taxon>Fabaceae</taxon>
        <taxon>Papilionoideae</taxon>
        <taxon>50 kb inversion clade</taxon>
        <taxon>NPAAA clade</taxon>
        <taxon>Hologalegina</taxon>
        <taxon>IRL clade</taxon>
        <taxon>Trifolieae</taxon>
        <taxon>Trifolium</taxon>
    </lineage>
</organism>
<dbReference type="EMBL" id="CASHSV030000513">
    <property type="protein sequence ID" value="CAJ2667674.1"/>
    <property type="molecule type" value="Genomic_DNA"/>
</dbReference>
<name>A0ACB0LH10_TRIPR</name>